<dbReference type="Proteomes" id="UP000005444">
    <property type="component" value="Chromosome"/>
</dbReference>
<dbReference type="GO" id="GO:0009306">
    <property type="term" value="P:protein secretion"/>
    <property type="evidence" value="ECO:0007669"/>
    <property type="project" value="UniProtKB-UniRule"/>
</dbReference>
<evidence type="ECO:0000256" key="9">
    <source>
        <dbReference type="ARBA" id="ARBA00023136"/>
    </source>
</evidence>
<dbReference type="STRING" id="701521.PECL_554"/>
<evidence type="ECO:0000256" key="8">
    <source>
        <dbReference type="ARBA" id="ARBA00023010"/>
    </source>
</evidence>
<feature type="transmembrane region" description="Helical" evidence="10">
    <location>
        <begin position="57"/>
        <end position="77"/>
    </location>
</feature>
<sequence length="78" mass="8411">MYSTLMTALLILSVIIIIAVLMQPSKNESSLASLSGGASELFSQQKARGFEAFMQKVTAILLVLFFVVAIAMVYVSAH</sequence>
<dbReference type="GO" id="GO:0015450">
    <property type="term" value="F:protein-transporting ATPase activity"/>
    <property type="evidence" value="ECO:0007669"/>
    <property type="project" value="UniProtKB-UniRule"/>
</dbReference>
<name>G8PC34_PEDCP</name>
<dbReference type="PANTHER" id="PTHR34182">
    <property type="entry name" value="PROTEIN-EXPORT MEMBRANE PROTEIN SECG"/>
    <property type="match status" value="1"/>
</dbReference>
<dbReference type="KEGG" id="pce:PECL_554"/>
<evidence type="ECO:0000256" key="3">
    <source>
        <dbReference type="ARBA" id="ARBA00022448"/>
    </source>
</evidence>
<reference evidence="11 12" key="1">
    <citation type="journal article" date="2012" name="J. Bacteriol.">
        <title>Complete Genome Sequence of the Beer Spoilage Organism Pediococcus claussenii ATCC BAA-344T.</title>
        <authorList>
            <person name="Pittet V."/>
            <person name="Abegunde T."/>
            <person name="Marfleet T."/>
            <person name="Haakensen M."/>
            <person name="Morrow K."/>
            <person name="Jayaprakash T."/>
            <person name="Schroeder K."/>
            <person name="Trost B."/>
            <person name="Byrns S."/>
            <person name="Bergsveinson J."/>
            <person name="Kusalik A."/>
            <person name="Ziola B."/>
        </authorList>
    </citation>
    <scope>NUCLEOTIDE SEQUENCE [LARGE SCALE GENOMIC DNA]</scope>
    <source>
        <strain evidence="11 12">ATCC BAA-344</strain>
    </source>
</reference>
<keyword evidence="7 10" id="KW-1133">Transmembrane helix</keyword>
<keyword evidence="3 10" id="KW-0813">Transport</keyword>
<keyword evidence="9 10" id="KW-0472">Membrane</keyword>
<evidence type="ECO:0000256" key="7">
    <source>
        <dbReference type="ARBA" id="ARBA00022989"/>
    </source>
</evidence>
<dbReference type="RefSeq" id="WP_014215050.1">
    <property type="nucleotide sequence ID" value="NC_016605.1"/>
</dbReference>
<keyword evidence="4 10" id="KW-1003">Cell membrane</keyword>
<evidence type="ECO:0000256" key="1">
    <source>
        <dbReference type="ARBA" id="ARBA00004651"/>
    </source>
</evidence>
<gene>
    <name evidence="11" type="primary">secG</name>
    <name evidence="11" type="ordered locus">PECL_554</name>
</gene>
<dbReference type="PATRIC" id="fig|701521.8.peg.530"/>
<dbReference type="HOGENOM" id="CLU_094156_6_1_9"/>
<keyword evidence="8 10" id="KW-0811">Translocation</keyword>
<evidence type="ECO:0000256" key="2">
    <source>
        <dbReference type="ARBA" id="ARBA00008445"/>
    </source>
</evidence>
<dbReference type="GO" id="GO:0065002">
    <property type="term" value="P:intracellular protein transmembrane transport"/>
    <property type="evidence" value="ECO:0007669"/>
    <property type="project" value="TreeGrafter"/>
</dbReference>
<comment type="function">
    <text evidence="10">Involved in protein export. Participates in an early event of protein translocation.</text>
</comment>
<protein>
    <recommendedName>
        <fullName evidence="10">Protein-export membrane protein SecG</fullName>
    </recommendedName>
</protein>
<keyword evidence="6 10" id="KW-0653">Protein transport</keyword>
<evidence type="ECO:0000256" key="6">
    <source>
        <dbReference type="ARBA" id="ARBA00022927"/>
    </source>
</evidence>
<dbReference type="Pfam" id="PF03840">
    <property type="entry name" value="SecG"/>
    <property type="match status" value="1"/>
</dbReference>
<dbReference type="AlphaFoldDB" id="G8PC34"/>
<dbReference type="eggNOG" id="COG1314">
    <property type="taxonomic scope" value="Bacteria"/>
</dbReference>
<proteinExistence type="inferred from homology"/>
<evidence type="ECO:0000256" key="5">
    <source>
        <dbReference type="ARBA" id="ARBA00022692"/>
    </source>
</evidence>
<evidence type="ECO:0000256" key="4">
    <source>
        <dbReference type="ARBA" id="ARBA00022475"/>
    </source>
</evidence>
<evidence type="ECO:0000313" key="12">
    <source>
        <dbReference type="Proteomes" id="UP000005444"/>
    </source>
</evidence>
<dbReference type="GO" id="GO:0005886">
    <property type="term" value="C:plasma membrane"/>
    <property type="evidence" value="ECO:0007669"/>
    <property type="project" value="UniProtKB-SubCell"/>
</dbReference>
<dbReference type="EMBL" id="CP003137">
    <property type="protein sequence ID" value="AEV94853.1"/>
    <property type="molecule type" value="Genomic_DNA"/>
</dbReference>
<dbReference type="GO" id="GO:0043952">
    <property type="term" value="P:protein transport by the Sec complex"/>
    <property type="evidence" value="ECO:0007669"/>
    <property type="project" value="TreeGrafter"/>
</dbReference>
<comment type="subcellular location">
    <subcellularLocation>
        <location evidence="1 10">Cell membrane</location>
        <topology evidence="1 10">Multi-pass membrane protein</topology>
    </subcellularLocation>
</comment>
<evidence type="ECO:0000313" key="11">
    <source>
        <dbReference type="EMBL" id="AEV94853.1"/>
    </source>
</evidence>
<evidence type="ECO:0000256" key="10">
    <source>
        <dbReference type="RuleBase" id="RU365087"/>
    </source>
</evidence>
<dbReference type="PANTHER" id="PTHR34182:SF1">
    <property type="entry name" value="PROTEIN-EXPORT MEMBRANE PROTEIN SECG"/>
    <property type="match status" value="1"/>
</dbReference>
<keyword evidence="12" id="KW-1185">Reference proteome</keyword>
<accession>G8PC34</accession>
<comment type="similarity">
    <text evidence="2 10">Belongs to the SecG family.</text>
</comment>
<organism evidence="11 12">
    <name type="scientific">Pediococcus claussenii (strain ATCC BAA-344 / DSM 14800 / JCM 18046 / KCTC 3811 / LMG 21948 / P06)</name>
    <dbReference type="NCBI Taxonomy" id="701521"/>
    <lineage>
        <taxon>Bacteria</taxon>
        <taxon>Bacillati</taxon>
        <taxon>Bacillota</taxon>
        <taxon>Bacilli</taxon>
        <taxon>Lactobacillales</taxon>
        <taxon>Lactobacillaceae</taxon>
        <taxon>Pediococcus</taxon>
    </lineage>
</organism>
<dbReference type="PRINTS" id="PR01651">
    <property type="entry name" value="SECGEXPORT"/>
</dbReference>
<keyword evidence="5 10" id="KW-0812">Transmembrane</keyword>
<dbReference type="NCBIfam" id="TIGR00810">
    <property type="entry name" value="secG"/>
    <property type="match status" value="1"/>
</dbReference>
<dbReference type="InterPro" id="IPR004692">
    <property type="entry name" value="SecG"/>
</dbReference>
<feature type="transmembrane region" description="Helical" evidence="10">
    <location>
        <begin position="6"/>
        <end position="22"/>
    </location>
</feature>